<evidence type="ECO:0000313" key="2">
    <source>
        <dbReference type="EMBL" id="EFR42230.1"/>
    </source>
</evidence>
<dbReference type="eggNOG" id="ENOG5030T3C">
    <property type="taxonomic scope" value="Bacteria"/>
</dbReference>
<dbReference type="RefSeq" id="WP_007555285.1">
    <property type="nucleotide sequence ID" value="NZ_AENT01000030.1"/>
</dbReference>
<proteinExistence type="predicted"/>
<dbReference type="AlphaFoldDB" id="E4LAH3"/>
<sequence length="184" mass="21092">MTLTVIKIITAVIGLICLGFIAYWIMAFIQGDCKFHIEKNKMSSLKVDSMSDNHVLFTFTVPIVNKGRQNGTIMDAFMRLYVPFEQYNEAFLSTLLTVKDLPRNDGYWQACIIPKGSHKTLVCKIIMQGKSGNILRDLETIPDIPLEIIYQAVGRSDYYYEKEMIHIKSEEIRSAVYSYTSEVK</sequence>
<keyword evidence="1" id="KW-1133">Transmembrane helix</keyword>
<feature type="transmembrane region" description="Helical" evidence="1">
    <location>
        <begin position="6"/>
        <end position="29"/>
    </location>
</feature>
<protein>
    <submittedName>
        <fullName evidence="2">Uncharacterized protein</fullName>
    </submittedName>
</protein>
<keyword evidence="1" id="KW-0812">Transmembrane</keyword>
<keyword evidence="1" id="KW-0472">Membrane</keyword>
<organism evidence="2 3">
    <name type="scientific">Dialister micraerophilus UPII 345-E</name>
    <dbReference type="NCBI Taxonomy" id="910314"/>
    <lineage>
        <taxon>Bacteria</taxon>
        <taxon>Bacillati</taxon>
        <taxon>Bacillota</taxon>
        <taxon>Negativicutes</taxon>
        <taxon>Veillonellales</taxon>
        <taxon>Veillonellaceae</taxon>
        <taxon>Dialister</taxon>
    </lineage>
</organism>
<comment type="caution">
    <text evidence="2">The sequence shown here is derived from an EMBL/GenBank/DDBJ whole genome shotgun (WGS) entry which is preliminary data.</text>
</comment>
<evidence type="ECO:0000313" key="3">
    <source>
        <dbReference type="Proteomes" id="UP000004594"/>
    </source>
</evidence>
<gene>
    <name evidence="2" type="ORF">HMPREF9220_0238</name>
</gene>
<dbReference type="EMBL" id="AENT01000030">
    <property type="protein sequence ID" value="EFR42230.1"/>
    <property type="molecule type" value="Genomic_DNA"/>
</dbReference>
<name>E4LAH3_9FIRM</name>
<dbReference type="OrthoDB" id="1665274at2"/>
<accession>E4LAH3</accession>
<evidence type="ECO:0000256" key="1">
    <source>
        <dbReference type="SAM" id="Phobius"/>
    </source>
</evidence>
<dbReference type="Proteomes" id="UP000004594">
    <property type="component" value="Unassembled WGS sequence"/>
</dbReference>
<reference evidence="2 3" key="1">
    <citation type="submission" date="2010-11" db="EMBL/GenBank/DDBJ databases">
        <authorList>
            <person name="Durkin A.S."/>
            <person name="Madupu R."/>
            <person name="Torralba M."/>
            <person name="Gillis M."/>
            <person name="Methe B."/>
            <person name="Sutton G."/>
            <person name="Nelson K.E."/>
        </authorList>
    </citation>
    <scope>NUCLEOTIDE SEQUENCE [LARGE SCALE GENOMIC DNA]</scope>
    <source>
        <strain evidence="2 3">UPII 345-E</strain>
    </source>
</reference>